<sequence>MSAGHSVGILSTLEGKDIDWLRRIIGSEYFQGRVNTLHVVNLTQIKAKTLEKNLAEFTFCLYVSNEREWTQEASASKKVKSLSAQGKKNLVVVIQDVNFPSNENKTRTLEKHPDVRKYSLDLFLFSRMEMEMDIQRSFSNPPQLKPETDTRG</sequence>
<evidence type="ECO:0000313" key="2">
    <source>
        <dbReference type="Proteomes" id="UP000824782"/>
    </source>
</evidence>
<reference evidence="1" key="1">
    <citation type="thesis" date="2020" institute="ProQuest LLC" country="789 East Eisenhower Parkway, Ann Arbor, MI, USA">
        <title>Comparative Genomics and Chromosome Evolution.</title>
        <authorList>
            <person name="Mudd A.B."/>
        </authorList>
    </citation>
    <scope>NUCLEOTIDE SEQUENCE</scope>
    <source>
        <strain evidence="1">237g6f4</strain>
        <tissue evidence="1">Blood</tissue>
    </source>
</reference>
<gene>
    <name evidence="1" type="ORF">GDO81_026738</name>
</gene>
<comment type="caution">
    <text evidence="1">The sequence shown here is derived from an EMBL/GenBank/DDBJ whole genome shotgun (WGS) entry which is preliminary data.</text>
</comment>
<proteinExistence type="predicted"/>
<evidence type="ECO:0000313" key="1">
    <source>
        <dbReference type="EMBL" id="KAG8542420.1"/>
    </source>
</evidence>
<keyword evidence="2" id="KW-1185">Reference proteome</keyword>
<dbReference type="Proteomes" id="UP000824782">
    <property type="component" value="Unassembled WGS sequence"/>
</dbReference>
<dbReference type="AlphaFoldDB" id="A0AAV6Z523"/>
<protein>
    <submittedName>
        <fullName evidence="1">Uncharacterized protein</fullName>
    </submittedName>
</protein>
<name>A0AAV6Z523_ENGPU</name>
<accession>A0AAV6Z523</accession>
<feature type="non-terminal residue" evidence="1">
    <location>
        <position position="152"/>
    </location>
</feature>
<dbReference type="EMBL" id="WNYA01004992">
    <property type="protein sequence ID" value="KAG8542420.1"/>
    <property type="molecule type" value="Genomic_DNA"/>
</dbReference>
<organism evidence="1 2">
    <name type="scientific">Engystomops pustulosus</name>
    <name type="common">Tungara frog</name>
    <name type="synonym">Physalaemus pustulosus</name>
    <dbReference type="NCBI Taxonomy" id="76066"/>
    <lineage>
        <taxon>Eukaryota</taxon>
        <taxon>Metazoa</taxon>
        <taxon>Chordata</taxon>
        <taxon>Craniata</taxon>
        <taxon>Vertebrata</taxon>
        <taxon>Euteleostomi</taxon>
        <taxon>Amphibia</taxon>
        <taxon>Batrachia</taxon>
        <taxon>Anura</taxon>
        <taxon>Neobatrachia</taxon>
        <taxon>Hyloidea</taxon>
        <taxon>Leptodactylidae</taxon>
        <taxon>Leiuperinae</taxon>
        <taxon>Engystomops</taxon>
    </lineage>
</organism>